<accession>A0A396SZR8</accession>
<feature type="domain" description="S-layer protein C-terminal" evidence="3">
    <location>
        <begin position="124"/>
        <end position="175"/>
    </location>
</feature>
<proteinExistence type="predicted"/>
<dbReference type="InterPro" id="IPR024968">
    <property type="entry name" value="SlpA_C_lactobacillus"/>
</dbReference>
<name>A0A396SZR8_9LACO</name>
<dbReference type="RefSeq" id="WP_118897620.1">
    <property type="nucleotide sequence ID" value="NZ_QOCV01000003.1"/>
</dbReference>
<feature type="signal peptide" evidence="2">
    <location>
        <begin position="1"/>
        <end position="21"/>
    </location>
</feature>
<evidence type="ECO:0000313" key="4">
    <source>
        <dbReference type="EMBL" id="RHW55089.1"/>
    </source>
</evidence>
<organism evidence="4 5">
    <name type="scientific">Lactobacillus bombicola</name>
    <dbReference type="NCBI Taxonomy" id="1505723"/>
    <lineage>
        <taxon>Bacteria</taxon>
        <taxon>Bacillati</taxon>
        <taxon>Bacillota</taxon>
        <taxon>Bacilli</taxon>
        <taxon>Lactobacillales</taxon>
        <taxon>Lactobacillaceae</taxon>
        <taxon>Lactobacillus</taxon>
    </lineage>
</organism>
<gene>
    <name evidence="4" type="ORF">DS835_01565</name>
</gene>
<comment type="caution">
    <text evidence="4">The sequence shown here is derived from an EMBL/GenBank/DDBJ whole genome shotgun (WGS) entry which is preliminary data.</text>
</comment>
<reference evidence="4 5" key="1">
    <citation type="submission" date="2018-07" db="EMBL/GenBank/DDBJ databases">
        <title>Genome sequences of six Lactobacillus spp. isolated from bumble bee guts.</title>
        <authorList>
            <person name="Motta E.V.S."/>
            <person name="Moran N.A."/>
        </authorList>
    </citation>
    <scope>NUCLEOTIDE SEQUENCE [LARGE SCALE GENOMIC DNA]</scope>
    <source>
        <strain evidence="4 5">OCC3</strain>
    </source>
</reference>
<feature type="region of interest" description="Disordered" evidence="1">
    <location>
        <begin position="191"/>
        <end position="217"/>
    </location>
</feature>
<feature type="chain" id="PRO_5039560095" description="S-layer protein C-terminal domain-containing protein" evidence="2">
    <location>
        <begin position="22"/>
        <end position="405"/>
    </location>
</feature>
<dbReference type="Proteomes" id="UP000265862">
    <property type="component" value="Unassembled WGS sequence"/>
</dbReference>
<feature type="domain" description="S-layer protein C-terminal" evidence="3">
    <location>
        <begin position="39"/>
        <end position="96"/>
    </location>
</feature>
<dbReference type="EMBL" id="QOCV01000003">
    <property type="protein sequence ID" value="RHW55089.1"/>
    <property type="molecule type" value="Genomic_DNA"/>
</dbReference>
<evidence type="ECO:0000256" key="1">
    <source>
        <dbReference type="SAM" id="MobiDB-lite"/>
    </source>
</evidence>
<protein>
    <recommendedName>
        <fullName evidence="3">S-layer protein C-terminal domain-containing protein</fullName>
    </recommendedName>
</protein>
<dbReference type="Pfam" id="PF03217">
    <property type="entry name" value="SlpA"/>
    <property type="match status" value="2"/>
</dbReference>
<feature type="compositionally biased region" description="Polar residues" evidence="1">
    <location>
        <begin position="191"/>
        <end position="211"/>
    </location>
</feature>
<sequence length="405" mass="45333">MKKRALISLASAALLSVGAVGIGHVQGADAPQTVQAAKQAKSFKVKLTKNAVVYSSRGKRKTKKTLKKGRTYTAYGKKTIRGKRYYRLSKGRYVKADASVTLVTSISDSLANTSNISSSKTFSVTTNKSTKVYDKNGKATGTIIKKGIIEQVKGIKKILNDRYYKIGRNNYILASDTEKYGSIHSGTNEAFGKGNSNSDATSINDVENPITSDKKSPTQKEINYQLANGYVYFTDDEIKQIHDLLWDKIQNYRTENGYNKYKQNSELDNFINNSVATSTGMYQYLSVINSQDYSKLSKELPMLTEFGMNAMRGIVNPTYYGNDYDEYRFNLKDRNPAHVASDIFESLKQNPDLNKTIKGLGERNAFGSLRLRYEWNGTYSCVGIVFVAVDGTSQEWINYYNLAKD</sequence>
<evidence type="ECO:0000256" key="2">
    <source>
        <dbReference type="SAM" id="SignalP"/>
    </source>
</evidence>
<keyword evidence="2" id="KW-0732">Signal</keyword>
<evidence type="ECO:0000259" key="3">
    <source>
        <dbReference type="Pfam" id="PF03217"/>
    </source>
</evidence>
<dbReference type="AlphaFoldDB" id="A0A396SZR8"/>
<evidence type="ECO:0000313" key="5">
    <source>
        <dbReference type="Proteomes" id="UP000265862"/>
    </source>
</evidence>